<keyword evidence="2 5" id="KW-0812">Transmembrane</keyword>
<feature type="transmembrane region" description="Helical" evidence="5">
    <location>
        <begin position="91"/>
        <end position="117"/>
    </location>
</feature>
<dbReference type="PANTHER" id="PTHR13531">
    <property type="entry name" value="GEO07735P1-RELATED-RELATED"/>
    <property type="match status" value="1"/>
</dbReference>
<dbReference type="GO" id="GO:0016020">
    <property type="term" value="C:membrane"/>
    <property type="evidence" value="ECO:0007669"/>
    <property type="project" value="UniProtKB-SubCell"/>
</dbReference>
<evidence type="ECO:0000313" key="6">
    <source>
        <dbReference type="EMBL" id="VDD95195.1"/>
    </source>
</evidence>
<comment type="subcellular location">
    <subcellularLocation>
        <location evidence="1">Membrane</location>
        <topology evidence="1">Multi-pass membrane protein</topology>
    </subcellularLocation>
</comment>
<dbReference type="STRING" id="51028.A0A0N4VIF0"/>
<keyword evidence="4 5" id="KW-0472">Membrane</keyword>
<keyword evidence="7" id="KW-1185">Reference proteome</keyword>
<evidence type="ECO:0000256" key="1">
    <source>
        <dbReference type="ARBA" id="ARBA00004141"/>
    </source>
</evidence>
<dbReference type="OrthoDB" id="262535at2759"/>
<dbReference type="AlphaFoldDB" id="A0A0N4VIF0"/>
<accession>A0A0N4VIF0</accession>
<feature type="transmembrane region" description="Helical" evidence="5">
    <location>
        <begin position="65"/>
        <end position="85"/>
    </location>
</feature>
<name>A0A0N4VIF0_ENTVE</name>
<feature type="transmembrane region" description="Helical" evidence="5">
    <location>
        <begin position="7"/>
        <end position="25"/>
    </location>
</feature>
<protein>
    <submittedName>
        <fullName evidence="8">Transmembrane protein 216</fullName>
    </submittedName>
</protein>
<keyword evidence="3 5" id="KW-1133">Transmembrane helix</keyword>
<reference evidence="6 7" key="2">
    <citation type="submission" date="2018-10" db="EMBL/GenBank/DDBJ databases">
        <authorList>
            <consortium name="Pathogen Informatics"/>
        </authorList>
    </citation>
    <scope>NUCLEOTIDE SEQUENCE [LARGE SCALE GENOMIC DNA]</scope>
</reference>
<evidence type="ECO:0000256" key="5">
    <source>
        <dbReference type="SAM" id="Phobius"/>
    </source>
</evidence>
<reference evidence="8" key="1">
    <citation type="submission" date="2017-02" db="UniProtKB">
        <authorList>
            <consortium name="WormBaseParasite"/>
        </authorList>
    </citation>
    <scope>IDENTIFICATION</scope>
</reference>
<evidence type="ECO:0000313" key="7">
    <source>
        <dbReference type="Proteomes" id="UP000274131"/>
    </source>
</evidence>
<dbReference type="GO" id="GO:0035869">
    <property type="term" value="C:ciliary transition zone"/>
    <property type="evidence" value="ECO:0007669"/>
    <property type="project" value="TreeGrafter"/>
</dbReference>
<evidence type="ECO:0000256" key="4">
    <source>
        <dbReference type="ARBA" id="ARBA00023136"/>
    </source>
</evidence>
<feature type="transmembrane region" description="Helical" evidence="5">
    <location>
        <begin position="31"/>
        <end position="53"/>
    </location>
</feature>
<dbReference type="WBParaSite" id="EVEC_0001060301-mRNA-1">
    <property type="protein sequence ID" value="EVEC_0001060301-mRNA-1"/>
    <property type="gene ID" value="EVEC_0001060301"/>
</dbReference>
<gene>
    <name evidence="6" type="ORF">EVEC_LOCUS9946</name>
</gene>
<dbReference type="EMBL" id="UXUI01010404">
    <property type="protein sequence ID" value="VDD95195.1"/>
    <property type="molecule type" value="Genomic_DNA"/>
</dbReference>
<dbReference type="PANTHER" id="PTHR13531:SF0">
    <property type="entry name" value="GEO07735P1-RELATED"/>
    <property type="match status" value="1"/>
</dbReference>
<dbReference type="Pfam" id="PF09799">
    <property type="entry name" value="Transmemb_17"/>
    <property type="match status" value="1"/>
</dbReference>
<dbReference type="GO" id="GO:1905515">
    <property type="term" value="P:non-motile cilium assembly"/>
    <property type="evidence" value="ECO:0007669"/>
    <property type="project" value="TreeGrafter"/>
</dbReference>
<dbReference type="Proteomes" id="UP000274131">
    <property type="component" value="Unassembled WGS sequence"/>
</dbReference>
<proteinExistence type="predicted"/>
<organism evidence="8">
    <name type="scientific">Enterobius vermicularis</name>
    <name type="common">Human pinworm</name>
    <dbReference type="NCBI Taxonomy" id="51028"/>
    <lineage>
        <taxon>Eukaryota</taxon>
        <taxon>Metazoa</taxon>
        <taxon>Ecdysozoa</taxon>
        <taxon>Nematoda</taxon>
        <taxon>Chromadorea</taxon>
        <taxon>Rhabditida</taxon>
        <taxon>Spirurina</taxon>
        <taxon>Oxyuridomorpha</taxon>
        <taxon>Oxyuroidea</taxon>
        <taxon>Oxyuridae</taxon>
        <taxon>Enterobius</taxon>
    </lineage>
</organism>
<evidence type="ECO:0000256" key="3">
    <source>
        <dbReference type="ARBA" id="ARBA00022989"/>
    </source>
</evidence>
<evidence type="ECO:0000313" key="8">
    <source>
        <dbReference type="WBParaSite" id="EVEC_0001060301-mRNA-1"/>
    </source>
</evidence>
<dbReference type="InterPro" id="IPR019184">
    <property type="entry name" value="Uncharacterised_TM-17"/>
</dbReference>
<sequence length="124" mass="14162">MLFESLNCCSIFFQLFFFSINVFTLLPYAPYVIVCELLLIMLFAPIEAVRLFWGRKGNLTETPAYISFSMLISIPIIAMCVYWGFFQSYVLLVEFVFVVIEGVLVIVELLLGIIAAVSMSRYSL</sequence>
<evidence type="ECO:0000256" key="2">
    <source>
        <dbReference type="ARBA" id="ARBA00022692"/>
    </source>
</evidence>